<reference evidence="4 5" key="1">
    <citation type="submission" date="2021-10" db="EMBL/GenBank/DDBJ databases">
        <title>Anaerobic single-cell dispensing facilitates the cultivation of human gut bacteria.</title>
        <authorList>
            <person name="Afrizal A."/>
        </authorList>
    </citation>
    <scope>NUCLEOTIDE SEQUENCE [LARGE SCALE GENOMIC DNA]</scope>
    <source>
        <strain evidence="4 5">CLA-AA-H270</strain>
    </source>
</reference>
<comment type="caution">
    <text evidence="4">The sequence shown here is derived from an EMBL/GenBank/DDBJ whole genome shotgun (WGS) entry which is preliminary data.</text>
</comment>
<organism evidence="4 5">
    <name type="scientific">Agathobaculum butyriciproducens</name>
    <dbReference type="NCBI Taxonomy" id="1628085"/>
    <lineage>
        <taxon>Bacteria</taxon>
        <taxon>Bacillati</taxon>
        <taxon>Bacillota</taxon>
        <taxon>Clostridia</taxon>
        <taxon>Eubacteriales</taxon>
        <taxon>Butyricicoccaceae</taxon>
        <taxon>Agathobaculum</taxon>
    </lineage>
</organism>
<dbReference type="PANTHER" id="PTHR43278:SF2">
    <property type="entry name" value="IRON-SULFUR FLAVOPROTEIN"/>
    <property type="match status" value="1"/>
</dbReference>
<evidence type="ECO:0000313" key="4">
    <source>
        <dbReference type="EMBL" id="MCC2177055.1"/>
    </source>
</evidence>
<dbReference type="InterPro" id="IPR005025">
    <property type="entry name" value="FMN_Rdtase-like_dom"/>
</dbReference>
<dbReference type="InterPro" id="IPR029039">
    <property type="entry name" value="Flavoprotein-like_sf"/>
</dbReference>
<keyword evidence="2" id="KW-0288">FMN</keyword>
<dbReference type="SUPFAM" id="SSF52218">
    <property type="entry name" value="Flavoproteins"/>
    <property type="match status" value="1"/>
</dbReference>
<dbReference type="Gene3D" id="3.40.50.360">
    <property type="match status" value="1"/>
</dbReference>
<evidence type="ECO:0000259" key="3">
    <source>
        <dbReference type="Pfam" id="PF03358"/>
    </source>
</evidence>
<dbReference type="GO" id="GO:0016491">
    <property type="term" value="F:oxidoreductase activity"/>
    <property type="evidence" value="ECO:0007669"/>
    <property type="project" value="InterPro"/>
</dbReference>
<dbReference type="InterPro" id="IPR051796">
    <property type="entry name" value="ISF_SsuE-like"/>
</dbReference>
<dbReference type="PANTHER" id="PTHR43278">
    <property type="entry name" value="NAD(P)H-DEPENDENT FMN-CONTAINING OXIDOREDUCTASE YWQN-RELATED"/>
    <property type="match status" value="1"/>
</dbReference>
<evidence type="ECO:0000256" key="2">
    <source>
        <dbReference type="ARBA" id="ARBA00022643"/>
    </source>
</evidence>
<evidence type="ECO:0000256" key="1">
    <source>
        <dbReference type="ARBA" id="ARBA00022630"/>
    </source>
</evidence>
<gene>
    <name evidence="4" type="ORF">LKD22_07935</name>
</gene>
<dbReference type="RefSeq" id="WP_110435603.1">
    <property type="nucleotide sequence ID" value="NZ_DBEZDI010000027.1"/>
</dbReference>
<keyword evidence="5" id="KW-1185">Reference proteome</keyword>
<dbReference type="Proteomes" id="UP001298753">
    <property type="component" value="Unassembled WGS sequence"/>
</dbReference>
<protein>
    <submittedName>
        <fullName evidence="4">Flavodoxin family protein</fullName>
    </submittedName>
</protein>
<evidence type="ECO:0000313" key="5">
    <source>
        <dbReference type="Proteomes" id="UP001298753"/>
    </source>
</evidence>
<accession>A0AAW4VZY0</accession>
<dbReference type="EMBL" id="JAJEPX010000021">
    <property type="protein sequence ID" value="MCC2177055.1"/>
    <property type="molecule type" value="Genomic_DNA"/>
</dbReference>
<sequence length="135" mass="14629">MKFTAFNGSPAGEKSAAGRMLGVFLAGAARAGAETELYHLGDYSIGQCVQHDDMEKLLRAYQSADVVCLDSPVYSWNMTALLKNFADRLIPLKSPLLTEQAGYEFAAQGEVTAEPRTQLDAPLMSAAEYVQFLGM</sequence>
<keyword evidence="1" id="KW-0285">Flavoprotein</keyword>
<feature type="domain" description="NADPH-dependent FMN reductase-like" evidence="3">
    <location>
        <begin position="1"/>
        <end position="90"/>
    </location>
</feature>
<proteinExistence type="predicted"/>
<dbReference type="Pfam" id="PF03358">
    <property type="entry name" value="FMN_red"/>
    <property type="match status" value="1"/>
</dbReference>
<name>A0AAW4VZY0_9FIRM</name>
<dbReference type="GeneID" id="98659847"/>
<dbReference type="AlphaFoldDB" id="A0AAW4VZY0"/>